<comment type="caution">
    <text evidence="20">The sequence shown here is derived from an EMBL/GenBank/DDBJ whole genome shotgun (WGS) entry which is preliminary data.</text>
</comment>
<evidence type="ECO:0000256" key="4">
    <source>
        <dbReference type="ARBA" id="ARBA00005189"/>
    </source>
</evidence>
<dbReference type="Proteomes" id="UP000823201">
    <property type="component" value="Unassembled WGS sequence"/>
</dbReference>
<evidence type="ECO:0000256" key="18">
    <source>
        <dbReference type="RuleBase" id="RU003750"/>
    </source>
</evidence>
<comment type="catalytic activity">
    <reaction evidence="16">
        <text>a CDP-1,2-diacyl-sn-glycerol + sn-glycerol 3-phosphate = a 1,2-diacyl-sn-glycero-3-phospho-(1'-sn-glycero-3'-phosphate) + CMP + H(+)</text>
        <dbReference type="Rhea" id="RHEA:12593"/>
        <dbReference type="ChEBI" id="CHEBI:15378"/>
        <dbReference type="ChEBI" id="CHEBI:57597"/>
        <dbReference type="ChEBI" id="CHEBI:58332"/>
        <dbReference type="ChEBI" id="CHEBI:60110"/>
        <dbReference type="ChEBI" id="CHEBI:60377"/>
        <dbReference type="EC" id="2.7.8.5"/>
    </reaction>
</comment>
<keyword evidence="11 19" id="KW-1133">Transmembrane helix</keyword>
<dbReference type="InterPro" id="IPR000462">
    <property type="entry name" value="CDP-OH_P_trans"/>
</dbReference>
<comment type="pathway">
    <text evidence="4">Lipid metabolism.</text>
</comment>
<sequence length="193" mass="21614">MMNLANKLTVSRMIMIPLFLILLLAPFKIGVIGYGNYQLPVAHLYAALIFILASFTDWLDGQIARRRHLVSNFGKLMDPLADKLLVMSAFVAFVGLGSMPSWMVIVILAREFAITGLRQIAVEEGSVIAASKIAKWKTFSQMVAIILYLLHNIPFGAEGFPLDLIILWIAVMLTIVSGFDYFYKNRAIVFRSK</sequence>
<evidence type="ECO:0000256" key="9">
    <source>
        <dbReference type="ARBA" id="ARBA00022679"/>
    </source>
</evidence>
<evidence type="ECO:0000256" key="16">
    <source>
        <dbReference type="ARBA" id="ARBA00048586"/>
    </source>
</evidence>
<feature type="transmembrane region" description="Helical" evidence="19">
    <location>
        <begin position="80"/>
        <end position="96"/>
    </location>
</feature>
<dbReference type="NCBIfam" id="TIGR00560">
    <property type="entry name" value="pgsA"/>
    <property type="match status" value="1"/>
</dbReference>
<evidence type="ECO:0000256" key="1">
    <source>
        <dbReference type="ARBA" id="ARBA00003973"/>
    </source>
</evidence>
<dbReference type="Gene3D" id="1.20.120.1760">
    <property type="match status" value="1"/>
</dbReference>
<evidence type="ECO:0000256" key="2">
    <source>
        <dbReference type="ARBA" id="ARBA00004141"/>
    </source>
</evidence>
<keyword evidence="10 19" id="KW-0812">Transmembrane</keyword>
<evidence type="ECO:0000256" key="6">
    <source>
        <dbReference type="ARBA" id="ARBA00013170"/>
    </source>
</evidence>
<evidence type="ECO:0000256" key="19">
    <source>
        <dbReference type="SAM" id="Phobius"/>
    </source>
</evidence>
<dbReference type="InterPro" id="IPR050324">
    <property type="entry name" value="CDP-alcohol_PTase-I"/>
</dbReference>
<feature type="transmembrane region" description="Helical" evidence="19">
    <location>
        <begin position="12"/>
        <end position="35"/>
    </location>
</feature>
<comment type="subcellular location">
    <subcellularLocation>
        <location evidence="2">Membrane</location>
        <topology evidence="2">Multi-pass membrane protein</topology>
    </subcellularLocation>
</comment>
<comment type="function">
    <text evidence="1">This protein catalyzes the committed step to the synthesis of the acidic phospholipids.</text>
</comment>
<protein>
    <recommendedName>
        <fullName evidence="7 17">CDP-diacylglycerol--glycerol-3-phosphate 3-phosphatidyltransferase</fullName>
        <ecNumber evidence="6 17">2.7.8.5</ecNumber>
    </recommendedName>
</protein>
<keyword evidence="8" id="KW-0444">Lipid biosynthesis</keyword>
<evidence type="ECO:0000256" key="8">
    <source>
        <dbReference type="ARBA" id="ARBA00022516"/>
    </source>
</evidence>
<evidence type="ECO:0000256" key="10">
    <source>
        <dbReference type="ARBA" id="ARBA00022692"/>
    </source>
</evidence>
<organism evidence="20 21">
    <name type="scientific">Sporolactobacillus spathodeae</name>
    <dbReference type="NCBI Taxonomy" id="1465502"/>
    <lineage>
        <taxon>Bacteria</taxon>
        <taxon>Bacillati</taxon>
        <taxon>Bacillota</taxon>
        <taxon>Bacilli</taxon>
        <taxon>Bacillales</taxon>
        <taxon>Sporolactobacillaceae</taxon>
        <taxon>Sporolactobacillus</taxon>
    </lineage>
</organism>
<dbReference type="InterPro" id="IPR043130">
    <property type="entry name" value="CDP-OH_PTrfase_TM_dom"/>
</dbReference>
<dbReference type="PIRSF" id="PIRSF000847">
    <property type="entry name" value="Phos_ph_gly_syn"/>
    <property type="match status" value="1"/>
</dbReference>
<reference evidence="20 21" key="1">
    <citation type="submission" date="2021-01" db="EMBL/GenBank/DDBJ databases">
        <title>Genomic Encyclopedia of Type Strains, Phase IV (KMG-IV): sequencing the most valuable type-strain genomes for metagenomic binning, comparative biology and taxonomic classification.</title>
        <authorList>
            <person name="Goeker M."/>
        </authorList>
    </citation>
    <scope>NUCLEOTIDE SEQUENCE [LARGE SCALE GENOMIC DNA]</scope>
    <source>
        <strain evidence="20 21">DSM 100968</strain>
    </source>
</reference>
<keyword evidence="21" id="KW-1185">Reference proteome</keyword>
<dbReference type="EMBL" id="JAFBEV010000003">
    <property type="protein sequence ID" value="MBM7657015.1"/>
    <property type="molecule type" value="Genomic_DNA"/>
</dbReference>
<evidence type="ECO:0000256" key="17">
    <source>
        <dbReference type="NCBIfam" id="TIGR00560"/>
    </source>
</evidence>
<feature type="transmembrane region" description="Helical" evidence="19">
    <location>
        <begin position="41"/>
        <end position="59"/>
    </location>
</feature>
<gene>
    <name evidence="20" type="ORF">JOC27_000456</name>
</gene>
<proteinExistence type="inferred from homology"/>
<dbReference type="InterPro" id="IPR004570">
    <property type="entry name" value="Phosphatidylglycerol_P_synth"/>
</dbReference>
<evidence type="ECO:0000313" key="20">
    <source>
        <dbReference type="EMBL" id="MBM7657015.1"/>
    </source>
</evidence>
<evidence type="ECO:0000256" key="12">
    <source>
        <dbReference type="ARBA" id="ARBA00023098"/>
    </source>
</evidence>
<dbReference type="GO" id="GO:0008444">
    <property type="term" value="F:CDP-diacylglycerol-glycerol-3-phosphate 3-phosphatidyltransferase activity"/>
    <property type="evidence" value="ECO:0007669"/>
    <property type="project" value="UniProtKB-EC"/>
</dbReference>
<evidence type="ECO:0000256" key="11">
    <source>
        <dbReference type="ARBA" id="ARBA00022989"/>
    </source>
</evidence>
<keyword evidence="13 19" id="KW-0472">Membrane</keyword>
<evidence type="ECO:0000313" key="21">
    <source>
        <dbReference type="Proteomes" id="UP000823201"/>
    </source>
</evidence>
<name>A0ABS2Q6F8_9BACL</name>
<dbReference type="Pfam" id="PF01066">
    <property type="entry name" value="CDP-OH_P_transf"/>
    <property type="match status" value="1"/>
</dbReference>
<dbReference type="InterPro" id="IPR048254">
    <property type="entry name" value="CDP_ALCOHOL_P_TRANSF_CS"/>
</dbReference>
<evidence type="ECO:0000256" key="14">
    <source>
        <dbReference type="ARBA" id="ARBA00023209"/>
    </source>
</evidence>
<keyword evidence="12" id="KW-0443">Lipid metabolism</keyword>
<evidence type="ECO:0000256" key="3">
    <source>
        <dbReference type="ARBA" id="ARBA00005042"/>
    </source>
</evidence>
<dbReference type="EC" id="2.7.8.5" evidence="6 17"/>
<comment type="pathway">
    <text evidence="3">Phospholipid metabolism; phosphatidylglycerol biosynthesis; phosphatidylglycerol from CDP-diacylglycerol: step 1/2.</text>
</comment>
<feature type="transmembrane region" description="Helical" evidence="19">
    <location>
        <begin position="133"/>
        <end position="153"/>
    </location>
</feature>
<keyword evidence="15" id="KW-1208">Phospholipid metabolism</keyword>
<dbReference type="PANTHER" id="PTHR14269">
    <property type="entry name" value="CDP-DIACYLGLYCEROL--GLYCEROL-3-PHOSPHATE 3-PHOSPHATIDYLTRANSFERASE-RELATED"/>
    <property type="match status" value="1"/>
</dbReference>
<keyword evidence="9 18" id="KW-0808">Transferase</keyword>
<dbReference type="PANTHER" id="PTHR14269:SF62">
    <property type="entry name" value="CDP-DIACYLGLYCEROL--GLYCEROL-3-PHOSPHATE 3-PHOSPHATIDYLTRANSFERASE 1, CHLOROPLASTIC"/>
    <property type="match status" value="1"/>
</dbReference>
<dbReference type="PROSITE" id="PS00379">
    <property type="entry name" value="CDP_ALCOHOL_P_TRANSF"/>
    <property type="match status" value="1"/>
</dbReference>
<evidence type="ECO:0000256" key="5">
    <source>
        <dbReference type="ARBA" id="ARBA00010441"/>
    </source>
</evidence>
<evidence type="ECO:0000256" key="7">
    <source>
        <dbReference type="ARBA" id="ARBA00014944"/>
    </source>
</evidence>
<feature type="transmembrane region" description="Helical" evidence="19">
    <location>
        <begin position="165"/>
        <end position="183"/>
    </location>
</feature>
<accession>A0ABS2Q6F8</accession>
<comment type="similarity">
    <text evidence="5 18">Belongs to the CDP-alcohol phosphatidyltransferase class-I family.</text>
</comment>
<evidence type="ECO:0000256" key="13">
    <source>
        <dbReference type="ARBA" id="ARBA00023136"/>
    </source>
</evidence>
<keyword evidence="14" id="KW-0594">Phospholipid biosynthesis</keyword>
<evidence type="ECO:0000256" key="15">
    <source>
        <dbReference type="ARBA" id="ARBA00023264"/>
    </source>
</evidence>